<organism evidence="4 5">
    <name type="scientific">Thyridium curvatum</name>
    <dbReference type="NCBI Taxonomy" id="1093900"/>
    <lineage>
        <taxon>Eukaryota</taxon>
        <taxon>Fungi</taxon>
        <taxon>Dikarya</taxon>
        <taxon>Ascomycota</taxon>
        <taxon>Pezizomycotina</taxon>
        <taxon>Sordariomycetes</taxon>
        <taxon>Sordariomycetidae</taxon>
        <taxon>Thyridiales</taxon>
        <taxon>Thyridiaceae</taxon>
        <taxon>Thyridium</taxon>
    </lineage>
</organism>
<feature type="domain" description="GP-PDE" evidence="3">
    <location>
        <begin position="49"/>
        <end position="288"/>
    </location>
</feature>
<name>A0A507ASP8_9PEZI</name>
<dbReference type="InterPro" id="IPR017946">
    <property type="entry name" value="PLC-like_Pdiesterase_TIM-brl"/>
</dbReference>
<dbReference type="InParanoid" id="A0A507ASP8"/>
<dbReference type="PANTHER" id="PTHR43805">
    <property type="entry name" value="GLYCEROPHOSPHORYL DIESTER PHOSPHODIESTERASE"/>
    <property type="match status" value="1"/>
</dbReference>
<dbReference type="AlphaFoldDB" id="A0A507ASP8"/>
<sequence length="365" mass="40990">MPSYSTVDEKARPSTLATEAAPLLEAKMSGFPTASFAGALTRPATQRLPQTIAHRGYKAAWPENTMGAFQGAVAVGAHAIETDVHLTKDKVVVLSHDGNLVRCFGRKDKIADCDWEFLSTLRTTREPRSPMPRLLDLLTYLAQPGLEDIWVLIDIKRDDDPDELMHHIAKTFDAAPVSRPWRERIIIGCWDATFMRRSEQHLPGFPIAYIGWSLPYATALLRHEGVSFNLQQRVLVGPWGARFLRRARELGRAVFVWTVNDEEWMEWSVRKEIDGVITDDPKLFLDVCRRHDDHDDHDDGSGGGGGGTDGDVAAAAPKRKRTGLRRWIRLYGLVAVLQMLALAFVIVMRLRYGSDTKRVKKALGR</sequence>
<dbReference type="GeneID" id="41975779"/>
<evidence type="ECO:0000256" key="1">
    <source>
        <dbReference type="SAM" id="MobiDB-lite"/>
    </source>
</evidence>
<dbReference type="GO" id="GO:0008081">
    <property type="term" value="F:phosphoric diester hydrolase activity"/>
    <property type="evidence" value="ECO:0007669"/>
    <property type="project" value="InterPro"/>
</dbReference>
<dbReference type="Proteomes" id="UP000319257">
    <property type="component" value="Unassembled WGS sequence"/>
</dbReference>
<dbReference type="SUPFAM" id="SSF51695">
    <property type="entry name" value="PLC-like phosphodiesterases"/>
    <property type="match status" value="1"/>
</dbReference>
<gene>
    <name evidence="4" type="ORF">E0L32_008332</name>
</gene>
<dbReference type="EMBL" id="SKBQ01000054">
    <property type="protein sequence ID" value="TPX10763.1"/>
    <property type="molecule type" value="Genomic_DNA"/>
</dbReference>
<dbReference type="Pfam" id="PF03009">
    <property type="entry name" value="GDPD"/>
    <property type="match status" value="1"/>
</dbReference>
<feature type="region of interest" description="Disordered" evidence="1">
    <location>
        <begin position="295"/>
        <end position="317"/>
    </location>
</feature>
<reference evidence="4 5" key="1">
    <citation type="submission" date="2019-06" db="EMBL/GenBank/DDBJ databases">
        <title>Draft genome sequence of the filamentous fungus Phialemoniopsis curvata isolated from diesel fuel.</title>
        <authorList>
            <person name="Varaljay V.A."/>
            <person name="Lyon W.J."/>
            <person name="Crouch A.L."/>
            <person name="Drake C.E."/>
            <person name="Hollomon J.M."/>
            <person name="Nadeau L.J."/>
            <person name="Nunn H.S."/>
            <person name="Stevenson B.S."/>
            <person name="Bojanowski C.L."/>
            <person name="Crookes-Goodson W.J."/>
        </authorList>
    </citation>
    <scope>NUCLEOTIDE SEQUENCE [LARGE SCALE GENOMIC DNA]</scope>
    <source>
        <strain evidence="4 5">D216</strain>
    </source>
</reference>
<dbReference type="OrthoDB" id="1058301at2759"/>
<dbReference type="STRING" id="1093900.A0A507ASP8"/>
<proteinExistence type="predicted"/>
<evidence type="ECO:0000313" key="4">
    <source>
        <dbReference type="EMBL" id="TPX10763.1"/>
    </source>
</evidence>
<feature type="transmembrane region" description="Helical" evidence="2">
    <location>
        <begin position="328"/>
        <end position="348"/>
    </location>
</feature>
<keyword evidence="5" id="KW-1185">Reference proteome</keyword>
<dbReference type="PANTHER" id="PTHR43805:SF1">
    <property type="entry name" value="GP-PDE DOMAIN-CONTAINING PROTEIN"/>
    <property type="match status" value="1"/>
</dbReference>
<keyword evidence="2" id="KW-0472">Membrane</keyword>
<dbReference type="InterPro" id="IPR030395">
    <property type="entry name" value="GP_PDE_dom"/>
</dbReference>
<keyword evidence="2" id="KW-0812">Transmembrane</keyword>
<dbReference type="FunCoup" id="A0A507ASP8">
    <property type="interactions" value="101"/>
</dbReference>
<dbReference type="GO" id="GO:0006629">
    <property type="term" value="P:lipid metabolic process"/>
    <property type="evidence" value="ECO:0007669"/>
    <property type="project" value="InterPro"/>
</dbReference>
<comment type="caution">
    <text evidence="4">The sequence shown here is derived from an EMBL/GenBank/DDBJ whole genome shotgun (WGS) entry which is preliminary data.</text>
</comment>
<protein>
    <recommendedName>
        <fullName evidence="3">GP-PDE domain-containing protein</fullName>
    </recommendedName>
</protein>
<keyword evidence="2" id="KW-1133">Transmembrane helix</keyword>
<dbReference type="RefSeq" id="XP_030992474.1">
    <property type="nucleotide sequence ID" value="XM_031143175.1"/>
</dbReference>
<dbReference type="CDD" id="cd08570">
    <property type="entry name" value="GDPD_YPL206cp_fungi"/>
    <property type="match status" value="1"/>
</dbReference>
<dbReference type="PROSITE" id="PS51704">
    <property type="entry name" value="GP_PDE"/>
    <property type="match status" value="1"/>
</dbReference>
<evidence type="ECO:0000313" key="5">
    <source>
        <dbReference type="Proteomes" id="UP000319257"/>
    </source>
</evidence>
<dbReference type="Gene3D" id="3.20.20.190">
    <property type="entry name" value="Phosphatidylinositol (PI) phosphodiesterase"/>
    <property type="match status" value="1"/>
</dbReference>
<evidence type="ECO:0000259" key="3">
    <source>
        <dbReference type="PROSITE" id="PS51704"/>
    </source>
</evidence>
<evidence type="ECO:0000256" key="2">
    <source>
        <dbReference type="SAM" id="Phobius"/>
    </source>
</evidence>
<accession>A0A507ASP8</accession>